<keyword evidence="9" id="KW-0812">Transmembrane</keyword>
<evidence type="ECO:0000256" key="13">
    <source>
        <dbReference type="ARBA" id="ARBA00023136"/>
    </source>
</evidence>
<keyword evidence="13" id="KW-0472">Membrane</keyword>
<keyword evidence="5" id="KW-0813">Transport</keyword>
<accession>A0A5D2QLB8</accession>
<evidence type="ECO:0000256" key="2">
    <source>
        <dbReference type="ARBA" id="ARBA00004396"/>
    </source>
</evidence>
<gene>
    <name evidence="14" type="ORF">ES332_A05G284700v1</name>
</gene>
<dbReference type="PANTHER" id="PTHR35284">
    <property type="entry name" value="OUTER ENVELOPE PORE PROTEIN 24A, CHLOROPLASTIC-RELATED"/>
    <property type="match status" value="1"/>
</dbReference>
<dbReference type="Proteomes" id="UP000322667">
    <property type="component" value="Chromosome A05"/>
</dbReference>
<keyword evidence="8" id="KW-0934">Plastid</keyword>
<keyword evidence="12" id="KW-0626">Porin</keyword>
<evidence type="ECO:0000256" key="1">
    <source>
        <dbReference type="ARBA" id="ARBA00002327"/>
    </source>
</evidence>
<keyword evidence="6" id="KW-1134">Transmembrane beta strand</keyword>
<dbReference type="GO" id="GO:0009707">
    <property type="term" value="C:chloroplast outer membrane"/>
    <property type="evidence" value="ECO:0007669"/>
    <property type="project" value="UniProtKB-SubCell"/>
</dbReference>
<comment type="function">
    <text evidence="1">High-conductance voltage-dependent solute channel with a slight selectivity for cations transporting triosephosphates, dicarboxylic acids, ATP, inorganic phosphate (Pi), sugars, and positively or negatively charged amino acids.</text>
</comment>
<keyword evidence="11" id="KW-0406">Ion transport</keyword>
<reference evidence="14 15" key="1">
    <citation type="submission" date="2019-07" db="EMBL/GenBank/DDBJ databases">
        <title>WGS assembly of Gossypium tomentosum.</title>
        <authorList>
            <person name="Chen Z.J."/>
            <person name="Sreedasyam A."/>
            <person name="Ando A."/>
            <person name="Song Q."/>
            <person name="De L."/>
            <person name="Hulse-Kemp A."/>
            <person name="Ding M."/>
            <person name="Ye W."/>
            <person name="Kirkbride R."/>
            <person name="Jenkins J."/>
            <person name="Plott C."/>
            <person name="Lovell J."/>
            <person name="Lin Y.-M."/>
            <person name="Vaughn R."/>
            <person name="Liu B."/>
            <person name="Li W."/>
            <person name="Simpson S."/>
            <person name="Scheffler B."/>
            <person name="Saski C."/>
            <person name="Grover C."/>
            <person name="Hu G."/>
            <person name="Conover J."/>
            <person name="Carlson J."/>
            <person name="Shu S."/>
            <person name="Boston L."/>
            <person name="Williams M."/>
            <person name="Peterson D."/>
            <person name="Mcgee K."/>
            <person name="Jones D."/>
            <person name="Wendel J."/>
            <person name="Stelly D."/>
            <person name="Grimwood J."/>
            <person name="Schmutz J."/>
        </authorList>
    </citation>
    <scope>NUCLEOTIDE SEQUENCE [LARGE SCALE GENOMIC DNA]</scope>
    <source>
        <strain evidence="14">7179.01</strain>
    </source>
</reference>
<name>A0A5D2QLB8_GOSTO</name>
<protein>
    <submittedName>
        <fullName evidence="14">Uncharacterized protein</fullName>
    </submittedName>
</protein>
<evidence type="ECO:0000256" key="3">
    <source>
        <dbReference type="ARBA" id="ARBA00004441"/>
    </source>
</evidence>
<evidence type="ECO:0000256" key="10">
    <source>
        <dbReference type="ARBA" id="ARBA00022805"/>
    </source>
</evidence>
<dbReference type="GO" id="GO:0022843">
    <property type="term" value="F:voltage-gated monoatomic cation channel activity"/>
    <property type="evidence" value="ECO:0007669"/>
    <property type="project" value="InterPro"/>
</dbReference>
<dbReference type="EMBL" id="CM017614">
    <property type="protein sequence ID" value="TYI28998.1"/>
    <property type="molecule type" value="Genomic_DNA"/>
</dbReference>
<evidence type="ECO:0000256" key="9">
    <source>
        <dbReference type="ARBA" id="ARBA00022692"/>
    </source>
</evidence>
<keyword evidence="15" id="KW-1185">Reference proteome</keyword>
<comment type="subunit">
    <text evidence="4">Homooligomers form large rather nonselective pores in plastidial outer membranes.</text>
</comment>
<evidence type="ECO:0000313" key="15">
    <source>
        <dbReference type="Proteomes" id="UP000322667"/>
    </source>
</evidence>
<dbReference type="GO" id="GO:0015288">
    <property type="term" value="F:porin activity"/>
    <property type="evidence" value="ECO:0007669"/>
    <property type="project" value="UniProtKB-KW"/>
</dbReference>
<comment type="subcellular location">
    <subcellularLocation>
        <location evidence="2">Plastid</location>
        <location evidence="2">Chloroplast outer membrane</location>
        <topology evidence="2">Multi-pass membrane protein</topology>
    </subcellularLocation>
    <subcellularLocation>
        <location evidence="3">Plastid</location>
        <location evidence="3">Etioplast membrane</location>
        <topology evidence="3">Multi-pass membrane protein</topology>
    </subcellularLocation>
</comment>
<dbReference type="InterPro" id="IPR034626">
    <property type="entry name" value="OEP24"/>
</dbReference>
<dbReference type="GO" id="GO:0034765">
    <property type="term" value="P:regulation of monoatomic ion transmembrane transport"/>
    <property type="evidence" value="ECO:0007669"/>
    <property type="project" value="InterPro"/>
</dbReference>
<dbReference type="PANTHER" id="PTHR35284:SF1">
    <property type="entry name" value="OUTER ENVELOPE PORE PROTEIN 24A, CHLOROPLASTIC-RELATED"/>
    <property type="match status" value="1"/>
</dbReference>
<evidence type="ECO:0000256" key="7">
    <source>
        <dbReference type="ARBA" id="ARBA00022528"/>
    </source>
</evidence>
<dbReference type="GO" id="GO:0034426">
    <property type="term" value="C:etioplast membrane"/>
    <property type="evidence" value="ECO:0007669"/>
    <property type="project" value="UniProtKB-SubCell"/>
</dbReference>
<organism evidence="14 15">
    <name type="scientific">Gossypium tomentosum</name>
    <name type="common">Hawaiian cotton</name>
    <name type="synonym">Gossypium sandvicense</name>
    <dbReference type="NCBI Taxonomy" id="34277"/>
    <lineage>
        <taxon>Eukaryota</taxon>
        <taxon>Viridiplantae</taxon>
        <taxon>Streptophyta</taxon>
        <taxon>Embryophyta</taxon>
        <taxon>Tracheophyta</taxon>
        <taxon>Spermatophyta</taxon>
        <taxon>Magnoliopsida</taxon>
        <taxon>eudicotyledons</taxon>
        <taxon>Gunneridae</taxon>
        <taxon>Pentapetalae</taxon>
        <taxon>rosids</taxon>
        <taxon>malvids</taxon>
        <taxon>Malvales</taxon>
        <taxon>Malvaceae</taxon>
        <taxon>Malvoideae</taxon>
        <taxon>Gossypium</taxon>
    </lineage>
</organism>
<evidence type="ECO:0000256" key="4">
    <source>
        <dbReference type="ARBA" id="ARBA00011593"/>
    </source>
</evidence>
<dbReference type="GO" id="GO:0046930">
    <property type="term" value="C:pore complex"/>
    <property type="evidence" value="ECO:0007669"/>
    <property type="project" value="UniProtKB-KW"/>
</dbReference>
<keyword evidence="10" id="KW-1002">Plastid outer membrane</keyword>
<sequence>MNASLRGRHANCKSTAADYAAVNAGDVKLRASMTDARIVNSPSLNGLTFAIKKPGFYRYVPQKLMNTFRFAKNPLKLSYGRKREDKRTVVDGALVFNSGSQVSASYMIGTRNCKLKYSYLHGGVTTLEPCYDLGKNVWGFAISRRLYDNVFKATYHTWSKNLALEWLRNHVFNGTFKITIYFGGSIVDRMLMSYPCSDICQDMGTSRKKRRVRATKIQDECNNENSSKWKPKKLAFSARTCFSTAAWCGSQGCRMWSLQLTAGSLKC</sequence>
<dbReference type="AlphaFoldDB" id="A0A5D2QLB8"/>
<evidence type="ECO:0000256" key="12">
    <source>
        <dbReference type="ARBA" id="ARBA00023114"/>
    </source>
</evidence>
<evidence type="ECO:0000256" key="8">
    <source>
        <dbReference type="ARBA" id="ARBA00022640"/>
    </source>
</evidence>
<keyword evidence="7" id="KW-0150">Chloroplast</keyword>
<evidence type="ECO:0000256" key="6">
    <source>
        <dbReference type="ARBA" id="ARBA00022452"/>
    </source>
</evidence>
<evidence type="ECO:0000256" key="5">
    <source>
        <dbReference type="ARBA" id="ARBA00022448"/>
    </source>
</evidence>
<proteinExistence type="predicted"/>
<evidence type="ECO:0000256" key="11">
    <source>
        <dbReference type="ARBA" id="ARBA00023065"/>
    </source>
</evidence>
<evidence type="ECO:0000313" key="14">
    <source>
        <dbReference type="EMBL" id="TYI28998.1"/>
    </source>
</evidence>